<name>A0ACC2S2M6_9FUNG</name>
<reference evidence="1" key="1">
    <citation type="submission" date="2022-04" db="EMBL/GenBank/DDBJ databases">
        <title>Genome of the entomopathogenic fungus Entomophthora muscae.</title>
        <authorList>
            <person name="Elya C."/>
            <person name="Lovett B.R."/>
            <person name="Lee E."/>
            <person name="Macias A.M."/>
            <person name="Hajek A.E."/>
            <person name="De Bivort B.L."/>
            <person name="Kasson M.T."/>
            <person name="De Fine Licht H.H."/>
            <person name="Stajich J.E."/>
        </authorList>
    </citation>
    <scope>NUCLEOTIDE SEQUENCE</scope>
    <source>
        <strain evidence="1">Berkeley</strain>
    </source>
</reference>
<proteinExistence type="predicted"/>
<dbReference type="Proteomes" id="UP001165960">
    <property type="component" value="Unassembled WGS sequence"/>
</dbReference>
<dbReference type="EMBL" id="QTSX02005915">
    <property type="protein sequence ID" value="KAJ9056547.1"/>
    <property type="molecule type" value="Genomic_DNA"/>
</dbReference>
<evidence type="ECO:0000313" key="1">
    <source>
        <dbReference type="EMBL" id="KAJ9056547.1"/>
    </source>
</evidence>
<organism evidence="1 2">
    <name type="scientific">Entomophthora muscae</name>
    <dbReference type="NCBI Taxonomy" id="34485"/>
    <lineage>
        <taxon>Eukaryota</taxon>
        <taxon>Fungi</taxon>
        <taxon>Fungi incertae sedis</taxon>
        <taxon>Zoopagomycota</taxon>
        <taxon>Entomophthoromycotina</taxon>
        <taxon>Entomophthoromycetes</taxon>
        <taxon>Entomophthorales</taxon>
        <taxon>Entomophthoraceae</taxon>
        <taxon>Entomophthora</taxon>
    </lineage>
</organism>
<accession>A0ACC2S2M6</accession>
<sequence>MVLMWVAHRTKRHTSEIKFAMMLSLVDMALAGLIIFTSLTNNFTDASPESFKIFCRIKGPVDFILLYFSPLLVAIIALTRYYKVKDSYIPSFIWSVVAACTCIYAALVILATVRNEFHISLSGCDCTPIAANSSISATVLFFLGLSMLLSLMVTIFSYLSILSFIKRVQSKSGRGQIHGHHLVLIRVTTINVIYFLSIAPSSILIMLEATQITNQSSLCNVTISILDALNNIANPCLVLFVHPLIFDQLRASFQINLFNFPQSNPLPTPDGLP</sequence>
<comment type="caution">
    <text evidence="1">The sequence shown here is derived from an EMBL/GenBank/DDBJ whole genome shotgun (WGS) entry which is preliminary data.</text>
</comment>
<evidence type="ECO:0000313" key="2">
    <source>
        <dbReference type="Proteomes" id="UP001165960"/>
    </source>
</evidence>
<protein>
    <submittedName>
        <fullName evidence="1">Uncharacterized protein</fullName>
    </submittedName>
</protein>
<gene>
    <name evidence="1" type="ORF">DSO57_1031996</name>
</gene>
<keyword evidence="2" id="KW-1185">Reference proteome</keyword>